<reference evidence="3 4" key="1">
    <citation type="submission" date="2017-12" db="EMBL/GenBank/DDBJ databases">
        <title>The draft genome sequence of Brumimicrobium saltpan LHR20.</title>
        <authorList>
            <person name="Do Z.-J."/>
            <person name="Luo H.-R."/>
        </authorList>
    </citation>
    <scope>NUCLEOTIDE SEQUENCE [LARGE SCALE GENOMIC DNA]</scope>
    <source>
        <strain evidence="3 4">LHR20</strain>
    </source>
</reference>
<organism evidence="3 4">
    <name type="scientific">Brumimicrobium salinarum</name>
    <dbReference type="NCBI Taxonomy" id="2058658"/>
    <lineage>
        <taxon>Bacteria</taxon>
        <taxon>Pseudomonadati</taxon>
        <taxon>Bacteroidota</taxon>
        <taxon>Flavobacteriia</taxon>
        <taxon>Flavobacteriales</taxon>
        <taxon>Crocinitomicaceae</taxon>
        <taxon>Brumimicrobium</taxon>
    </lineage>
</organism>
<keyword evidence="1" id="KW-1133">Transmembrane helix</keyword>
<feature type="domain" description="DUF7088" evidence="2">
    <location>
        <begin position="44"/>
        <end position="158"/>
    </location>
</feature>
<dbReference type="EMBL" id="PJNI01000007">
    <property type="protein sequence ID" value="PKR80976.1"/>
    <property type="molecule type" value="Genomic_DNA"/>
</dbReference>
<proteinExistence type="predicted"/>
<sequence>MAEKKLNKLSNRAYYGIVTLIALALIILVNIIISFLDFRVDFTKDQRYSLTNSTINYLESDSLLVDKILFKIYLEGEFPAEVKRLQKAVRDKLDEFKYYAGNRIEYEFINPNEGSLEDQEALKEQLLNKGRGIRPININYRSQGTANIIQVFPGAVVEYRGETVDYIRFLEGGNYALDSRLEQSIQKEVNNLEYKFMRVLLKATRKNKKKLAFVHGHGELGIPYTQGARRNIEDAYIIEDVKIDGSLDGLDKYDGIIIADPTKK</sequence>
<name>A0A2I0R325_9FLAO</name>
<dbReference type="InterPro" id="IPR055396">
    <property type="entry name" value="DUF7088"/>
</dbReference>
<keyword evidence="1" id="KW-0472">Membrane</keyword>
<evidence type="ECO:0000259" key="2">
    <source>
        <dbReference type="Pfam" id="PF23357"/>
    </source>
</evidence>
<keyword evidence="4" id="KW-1185">Reference proteome</keyword>
<dbReference type="AlphaFoldDB" id="A0A2I0R325"/>
<evidence type="ECO:0000313" key="3">
    <source>
        <dbReference type="EMBL" id="PKR80976.1"/>
    </source>
</evidence>
<protein>
    <recommendedName>
        <fullName evidence="2">DUF7088 domain-containing protein</fullName>
    </recommendedName>
</protein>
<feature type="transmembrane region" description="Helical" evidence="1">
    <location>
        <begin position="12"/>
        <end position="36"/>
    </location>
</feature>
<dbReference type="Proteomes" id="UP000236654">
    <property type="component" value="Unassembled WGS sequence"/>
</dbReference>
<comment type="caution">
    <text evidence="3">The sequence shown here is derived from an EMBL/GenBank/DDBJ whole genome shotgun (WGS) entry which is preliminary data.</text>
</comment>
<gene>
    <name evidence="3" type="ORF">CW751_07365</name>
</gene>
<accession>A0A2I0R325</accession>
<evidence type="ECO:0000256" key="1">
    <source>
        <dbReference type="SAM" id="Phobius"/>
    </source>
</evidence>
<evidence type="ECO:0000313" key="4">
    <source>
        <dbReference type="Proteomes" id="UP000236654"/>
    </source>
</evidence>
<dbReference type="OrthoDB" id="9777219at2"/>
<dbReference type="Pfam" id="PF23357">
    <property type="entry name" value="DUF7088"/>
    <property type="match status" value="1"/>
</dbReference>
<keyword evidence="1" id="KW-0812">Transmembrane</keyword>